<dbReference type="RefSeq" id="WP_074063475.1">
    <property type="nucleotide sequence ID" value="NZ_CP017242.1"/>
</dbReference>
<dbReference type="EMBL" id="CP017242">
    <property type="protein sequence ID" value="APO76993.1"/>
    <property type="molecule type" value="Genomic_DNA"/>
</dbReference>
<keyword evidence="1" id="KW-0614">Plasmid</keyword>
<dbReference type="Gene3D" id="3.40.50.150">
    <property type="entry name" value="Vaccinia Virus protein VP39"/>
    <property type="match status" value="1"/>
</dbReference>
<keyword evidence="1" id="KW-0489">Methyltransferase</keyword>
<dbReference type="SUPFAM" id="SSF53335">
    <property type="entry name" value="S-adenosyl-L-methionine-dependent methyltransferases"/>
    <property type="match status" value="1"/>
</dbReference>
<geneLocation type="plasmid" evidence="2">
    <name>prsp8c3a</name>
</geneLocation>
<dbReference type="CDD" id="cd02440">
    <property type="entry name" value="AdoMet_MTases"/>
    <property type="match status" value="1"/>
</dbReference>
<organism evidence="1 2">
    <name type="scientific">Rhizobium etli 8C-3</name>
    <dbReference type="NCBI Taxonomy" id="538025"/>
    <lineage>
        <taxon>Bacteria</taxon>
        <taxon>Pseudomonadati</taxon>
        <taxon>Pseudomonadota</taxon>
        <taxon>Alphaproteobacteria</taxon>
        <taxon>Hyphomicrobiales</taxon>
        <taxon>Rhizobiaceae</taxon>
        <taxon>Rhizobium/Agrobacterium group</taxon>
        <taxon>Rhizobium</taxon>
    </lineage>
</organism>
<reference evidence="1 2" key="1">
    <citation type="submission" date="2016-09" db="EMBL/GenBank/DDBJ databases">
        <title>The complete genome sequences of Rhizobium gallicum, symbiovars gallicum and phaseoli, symbionts associated to common bean (Phaseolus vulgaris).</title>
        <authorList>
            <person name="Bustos P."/>
            <person name="Santamaria R.I."/>
            <person name="Perez-Carrascal O.M."/>
            <person name="Juarez S."/>
            <person name="Lozano L."/>
            <person name="Martinez-Flores I."/>
            <person name="Martinez-Romero E."/>
            <person name="Cevallos M."/>
            <person name="Romero D."/>
            <person name="Davila G."/>
            <person name="Gonzalez V."/>
        </authorList>
    </citation>
    <scope>NUCLEOTIDE SEQUENCE [LARGE SCALE GENOMIC DNA]</scope>
    <source>
        <strain evidence="1 2">8C-3</strain>
        <plasmid evidence="2">Plasmid prsp8c3a</plasmid>
    </source>
</reference>
<keyword evidence="1" id="KW-0808">Transferase</keyword>
<name>A0A1L5PA82_RHIET</name>
<evidence type="ECO:0000313" key="2">
    <source>
        <dbReference type="Proteomes" id="UP000185109"/>
    </source>
</evidence>
<gene>
    <name evidence="1" type="ORF">AM571_PA00106</name>
</gene>
<dbReference type="InterPro" id="IPR029063">
    <property type="entry name" value="SAM-dependent_MTases_sf"/>
</dbReference>
<dbReference type="Proteomes" id="UP000185109">
    <property type="component" value="Plasmid pRsp8C3a"/>
</dbReference>
<dbReference type="GO" id="GO:0032259">
    <property type="term" value="P:methylation"/>
    <property type="evidence" value="ECO:0007669"/>
    <property type="project" value="UniProtKB-KW"/>
</dbReference>
<dbReference type="GO" id="GO:0008168">
    <property type="term" value="F:methyltransferase activity"/>
    <property type="evidence" value="ECO:0007669"/>
    <property type="project" value="UniProtKB-KW"/>
</dbReference>
<sequence>MVDRLTIEHWRNAPRLTSFAEFFERTASGHGAAPDLAEPQLDMSLLDFDLEGAVFADTHQRLWGHFDRHYFASIPYRLEEECRLGAAILSFGLRIWARSATPTAIYTLGTGTGCLARTLATLGNGRIEALCCSPTAANRASFLANRGSEHAHFFHGPFFELDDDRYATDEDLLPFRGGFDVLLEDTTFQMYDRDRLKQLEFVVPRIRPGGLLVQVQKLAHEDRDIYEERERQKDELFKSRFFSTGHISKKRDEVLNTMTDLQVDLATTVAALRAFFRYSVLTWNSGNFYTIVSSNSRASVLELISLMVKPAIPPGYCYERLPAAIVDTEIEALAPDLTWRSANTMMLLAPKLGIMK</sequence>
<protein>
    <submittedName>
        <fullName evidence="1">SAM-dependent methyltransferase protein</fullName>
    </submittedName>
</protein>
<dbReference type="AlphaFoldDB" id="A0A1L5PA82"/>
<accession>A0A1L5PA82</accession>
<evidence type="ECO:0000313" key="1">
    <source>
        <dbReference type="EMBL" id="APO76993.1"/>
    </source>
</evidence>
<proteinExistence type="predicted"/>